<dbReference type="InterPro" id="IPR015793">
    <property type="entry name" value="Pyrv_Knase_brl"/>
</dbReference>
<dbReference type="KEGG" id="qlo:115968708"/>
<dbReference type="PROSITE" id="PS00110">
    <property type="entry name" value="PYRUVATE_KINASE"/>
    <property type="match status" value="1"/>
</dbReference>
<dbReference type="GO" id="GO:0030955">
    <property type="term" value="F:potassium ion binding"/>
    <property type="evidence" value="ECO:0007669"/>
    <property type="project" value="InterPro"/>
</dbReference>
<evidence type="ECO:0000259" key="16">
    <source>
        <dbReference type="Pfam" id="PF00224"/>
    </source>
</evidence>
<evidence type="ECO:0000256" key="1">
    <source>
        <dbReference type="ARBA" id="ARBA00001946"/>
    </source>
</evidence>
<dbReference type="Pfam" id="PF02887">
    <property type="entry name" value="PK_C"/>
    <property type="match status" value="1"/>
</dbReference>
<dbReference type="PANTHER" id="PTHR11817">
    <property type="entry name" value="PYRUVATE KINASE"/>
    <property type="match status" value="1"/>
</dbReference>
<organism evidence="18 19">
    <name type="scientific">Quercus lobata</name>
    <name type="common">Valley oak</name>
    <dbReference type="NCBI Taxonomy" id="97700"/>
    <lineage>
        <taxon>Eukaryota</taxon>
        <taxon>Viridiplantae</taxon>
        <taxon>Streptophyta</taxon>
        <taxon>Embryophyta</taxon>
        <taxon>Tracheophyta</taxon>
        <taxon>Spermatophyta</taxon>
        <taxon>Magnoliopsida</taxon>
        <taxon>eudicotyledons</taxon>
        <taxon>Gunneridae</taxon>
        <taxon>Pentapetalae</taxon>
        <taxon>rosids</taxon>
        <taxon>fabids</taxon>
        <taxon>Fagales</taxon>
        <taxon>Fagaceae</taxon>
        <taxon>Quercus</taxon>
    </lineage>
</organism>
<proteinExistence type="inferred from homology"/>
<keyword evidence="10" id="KW-0067">ATP-binding</keyword>
<dbReference type="InterPro" id="IPR018209">
    <property type="entry name" value="Pyrv_Knase_AS"/>
</dbReference>
<evidence type="ECO:0000256" key="14">
    <source>
        <dbReference type="ARBA" id="ARBA00048152"/>
    </source>
</evidence>
<dbReference type="InterPro" id="IPR040442">
    <property type="entry name" value="Pyrv_kinase-like_dom_sf"/>
</dbReference>
<evidence type="ECO:0000313" key="19">
    <source>
        <dbReference type="Proteomes" id="UP000594261"/>
    </source>
</evidence>
<reference evidence="18 19" key="1">
    <citation type="journal article" date="2016" name="G3 (Bethesda)">
        <title>First Draft Assembly and Annotation of the Genome of a California Endemic Oak Quercus lobata Nee (Fagaceae).</title>
        <authorList>
            <person name="Sork V.L."/>
            <person name="Fitz-Gibbon S.T."/>
            <person name="Puiu D."/>
            <person name="Crepeau M."/>
            <person name="Gugger P.F."/>
            <person name="Sherman R."/>
            <person name="Stevens K."/>
            <person name="Langley C.H."/>
            <person name="Pellegrini M."/>
            <person name="Salzberg S.L."/>
        </authorList>
    </citation>
    <scope>NUCLEOTIDE SEQUENCE [LARGE SCALE GENOMIC DNA]</scope>
    <source>
        <strain evidence="18 19">cv. SW786</strain>
    </source>
</reference>
<comment type="cofactor">
    <cofactor evidence="2">
        <name>K(+)</name>
        <dbReference type="ChEBI" id="CHEBI:29103"/>
    </cofactor>
</comment>
<accession>A0A7N2MX45</accession>
<protein>
    <recommendedName>
        <fullName evidence="5 15">Pyruvate kinase</fullName>
        <ecNumber evidence="5 15">2.7.1.40</ecNumber>
    </recommendedName>
</protein>
<gene>
    <name evidence="18" type="primary">LOC115968708</name>
</gene>
<evidence type="ECO:0000313" key="18">
    <source>
        <dbReference type="EnsemblPlants" id="QL11p029182:mrna"/>
    </source>
</evidence>
<evidence type="ECO:0000256" key="10">
    <source>
        <dbReference type="ARBA" id="ARBA00022840"/>
    </source>
</evidence>
<comment type="pathway">
    <text evidence="3 15">Carbohydrate degradation; glycolysis; pyruvate from D-glyceraldehyde 3-phosphate: step 5/5.</text>
</comment>
<evidence type="ECO:0000256" key="7">
    <source>
        <dbReference type="ARBA" id="ARBA00022723"/>
    </source>
</evidence>
<dbReference type="EnsemblPlants" id="QL11p029182:mrna">
    <property type="protein sequence ID" value="QL11p029182:mrna"/>
    <property type="gene ID" value="QL11p029182"/>
</dbReference>
<keyword evidence="6 15" id="KW-0808">Transferase</keyword>
<dbReference type="GO" id="GO:0004743">
    <property type="term" value="F:pyruvate kinase activity"/>
    <property type="evidence" value="ECO:0007669"/>
    <property type="project" value="UniProtKB-EC"/>
</dbReference>
<dbReference type="UniPathway" id="UPA00109">
    <property type="reaction ID" value="UER00188"/>
</dbReference>
<dbReference type="NCBIfam" id="TIGR01064">
    <property type="entry name" value="pyruv_kin"/>
    <property type="match status" value="1"/>
</dbReference>
<evidence type="ECO:0000256" key="11">
    <source>
        <dbReference type="ARBA" id="ARBA00022842"/>
    </source>
</evidence>
<dbReference type="InterPro" id="IPR015813">
    <property type="entry name" value="Pyrv/PenolPyrv_kinase-like_dom"/>
</dbReference>
<evidence type="ECO:0000256" key="5">
    <source>
        <dbReference type="ARBA" id="ARBA00012142"/>
    </source>
</evidence>
<evidence type="ECO:0000256" key="6">
    <source>
        <dbReference type="ARBA" id="ARBA00022679"/>
    </source>
</evidence>
<evidence type="ECO:0000259" key="17">
    <source>
        <dbReference type="Pfam" id="PF02887"/>
    </source>
</evidence>
<evidence type="ECO:0000256" key="8">
    <source>
        <dbReference type="ARBA" id="ARBA00022741"/>
    </source>
</evidence>
<reference evidence="18" key="2">
    <citation type="submission" date="2021-01" db="UniProtKB">
        <authorList>
            <consortium name="EnsemblPlants"/>
        </authorList>
    </citation>
    <scope>IDENTIFICATION</scope>
</reference>
<comment type="catalytic activity">
    <reaction evidence="14 15">
        <text>pyruvate + ATP = phosphoenolpyruvate + ADP + H(+)</text>
        <dbReference type="Rhea" id="RHEA:18157"/>
        <dbReference type="ChEBI" id="CHEBI:15361"/>
        <dbReference type="ChEBI" id="CHEBI:15378"/>
        <dbReference type="ChEBI" id="CHEBI:30616"/>
        <dbReference type="ChEBI" id="CHEBI:58702"/>
        <dbReference type="ChEBI" id="CHEBI:456216"/>
        <dbReference type="EC" id="2.7.1.40"/>
    </reaction>
</comment>
<keyword evidence="8" id="KW-0547">Nucleotide-binding</keyword>
<dbReference type="InterPro" id="IPR015795">
    <property type="entry name" value="Pyrv_Knase_C"/>
</dbReference>
<dbReference type="PRINTS" id="PR01050">
    <property type="entry name" value="PYRUVTKNASE"/>
</dbReference>
<dbReference type="FunFam" id="3.20.20.60:FF:000025">
    <property type="entry name" value="Pyruvate kinase"/>
    <property type="match status" value="1"/>
</dbReference>
<feature type="domain" description="Pyruvate kinase barrel" evidence="16">
    <location>
        <begin position="96"/>
        <end position="420"/>
    </location>
</feature>
<keyword evidence="19" id="KW-1185">Reference proteome</keyword>
<dbReference type="Pfam" id="PF00224">
    <property type="entry name" value="PK"/>
    <property type="match status" value="1"/>
</dbReference>
<comment type="cofactor">
    <cofactor evidence="1">
        <name>Mg(2+)</name>
        <dbReference type="ChEBI" id="CHEBI:18420"/>
    </cofactor>
</comment>
<dbReference type="Gene3D" id="2.40.33.10">
    <property type="entry name" value="PK beta-barrel domain-like"/>
    <property type="match status" value="1"/>
</dbReference>
<dbReference type="EC" id="2.7.1.40" evidence="5 15"/>
<evidence type="ECO:0000256" key="13">
    <source>
        <dbReference type="ARBA" id="ARBA00023317"/>
    </source>
</evidence>
<name>A0A7N2MX45_QUELO</name>
<dbReference type="GO" id="GO:0009570">
    <property type="term" value="C:chloroplast stroma"/>
    <property type="evidence" value="ECO:0007669"/>
    <property type="project" value="UniProtKB-ARBA"/>
</dbReference>
<keyword evidence="12 15" id="KW-0324">Glycolysis</keyword>
<dbReference type="AlphaFoldDB" id="A0A7N2MX45"/>
<dbReference type="SUPFAM" id="SSF51621">
    <property type="entry name" value="Phosphoenolpyruvate/pyruvate domain"/>
    <property type="match status" value="1"/>
</dbReference>
<dbReference type="GO" id="GO:0016301">
    <property type="term" value="F:kinase activity"/>
    <property type="evidence" value="ECO:0007669"/>
    <property type="project" value="UniProtKB-KW"/>
</dbReference>
<evidence type="ECO:0000256" key="12">
    <source>
        <dbReference type="ARBA" id="ARBA00023152"/>
    </source>
</evidence>
<comment type="similarity">
    <text evidence="4 15">Belongs to the pyruvate kinase family.</text>
</comment>
<dbReference type="SUPFAM" id="SSF50800">
    <property type="entry name" value="PK beta-barrel domain-like"/>
    <property type="match status" value="1"/>
</dbReference>
<evidence type="ECO:0000256" key="4">
    <source>
        <dbReference type="ARBA" id="ARBA00008663"/>
    </source>
</evidence>
<dbReference type="InterPro" id="IPR036918">
    <property type="entry name" value="Pyrv_Knase_C_sf"/>
</dbReference>
<dbReference type="SUPFAM" id="SSF52935">
    <property type="entry name" value="PK C-terminal domain-like"/>
    <property type="match status" value="1"/>
</dbReference>
<dbReference type="Gene3D" id="3.20.20.60">
    <property type="entry name" value="Phosphoenolpyruvate-binding domains"/>
    <property type="match status" value="1"/>
</dbReference>
<dbReference type="InParanoid" id="A0A7N2MX45"/>
<keyword evidence="11 15" id="KW-0460">Magnesium</keyword>
<dbReference type="InterPro" id="IPR001697">
    <property type="entry name" value="Pyr_Knase"/>
</dbReference>
<keyword evidence="9 15" id="KW-0418">Kinase</keyword>
<evidence type="ECO:0000256" key="15">
    <source>
        <dbReference type="RuleBase" id="RU000504"/>
    </source>
</evidence>
<dbReference type="OMA" id="MACFEVI"/>
<dbReference type="OrthoDB" id="108365at2759"/>
<dbReference type="FunFam" id="2.40.33.10:FF:000005">
    <property type="entry name" value="Pyruvate kinase"/>
    <property type="match status" value="1"/>
</dbReference>
<dbReference type="GeneID" id="115968708"/>
<dbReference type="Gramene" id="QL11p029182:mrna">
    <property type="protein sequence ID" value="QL11p029182:mrna"/>
    <property type="gene ID" value="QL11p029182"/>
</dbReference>
<dbReference type="Gene3D" id="3.40.1380.20">
    <property type="entry name" value="Pyruvate kinase, C-terminal domain"/>
    <property type="match status" value="1"/>
</dbReference>
<evidence type="ECO:0000256" key="9">
    <source>
        <dbReference type="ARBA" id="ARBA00022777"/>
    </source>
</evidence>
<keyword evidence="13" id="KW-0670">Pyruvate</keyword>
<dbReference type="RefSeq" id="XP_030944051.1">
    <property type="nucleotide sequence ID" value="XM_031088191.1"/>
</dbReference>
<evidence type="ECO:0000256" key="2">
    <source>
        <dbReference type="ARBA" id="ARBA00001958"/>
    </source>
</evidence>
<dbReference type="GO" id="GO:0000287">
    <property type="term" value="F:magnesium ion binding"/>
    <property type="evidence" value="ECO:0007669"/>
    <property type="project" value="InterPro"/>
</dbReference>
<dbReference type="Proteomes" id="UP000594261">
    <property type="component" value="Chromosome 11"/>
</dbReference>
<sequence>MAVVRDSSLISGGIIGKNHPCLDLKNRVLGRPVFAGGICFNGRKMKGKIGVGVRAAVQVNVEESKGLQRELKGLRGVLGFDVVSEGELREKGFLGMRKTKLVCTIGPACCSLEDLEKLALGGMNVARLNMCHNGREWHRDVIRKIKRLNEEKGFCVSVMIDTEGSQIHVVDHGAPSSVKVEDGSIWLFTAEKFAGSRPFTVQANYEGFSEGIEVGDELVIDGGMAGFEVIEKIGSDLHCKCTDPGLFLPRAKLSFWRDGKLVGRNYELPTLSAKDWADIEFGVSEGIDFIAMSFVNDSDSVKHLKNYLSSKSSKSIRVLAKIESLESLQKLRDIVEASDGIMVARGDLGVEIPLEQIPSVQEEIINVCRQLNKPVIVASQLLESMVEYPTPTRAEVADVSEAVRQYADALMLSGESAIGLNGQKALSVLRMTSSRMETWGREESQQTLLPQHQLGVSLPDRIAEQICNCAAEMANKLGVDAIFVYTKHGHMASLLSRNRPNPPIFAFTNNDNTRKALNLQWGVTSLLVDLSDDMEANISKTINLIKRTGMLEQGDAVLVVSDVTPTLATPMAFQSIQVKTIA</sequence>
<keyword evidence="7" id="KW-0479">Metal-binding</keyword>
<dbReference type="GO" id="GO:0005524">
    <property type="term" value="F:ATP binding"/>
    <property type="evidence" value="ECO:0007669"/>
    <property type="project" value="UniProtKB-KW"/>
</dbReference>
<dbReference type="EMBL" id="LRBV02000011">
    <property type="status" value="NOT_ANNOTATED_CDS"/>
    <property type="molecule type" value="Genomic_DNA"/>
</dbReference>
<dbReference type="InterPro" id="IPR015806">
    <property type="entry name" value="Pyrv_Knase_insert_dom_sf"/>
</dbReference>
<dbReference type="InterPro" id="IPR011037">
    <property type="entry name" value="Pyrv_Knase-like_insert_dom_sf"/>
</dbReference>
<evidence type="ECO:0000256" key="3">
    <source>
        <dbReference type="ARBA" id="ARBA00004997"/>
    </source>
</evidence>
<feature type="domain" description="Pyruvate kinase C-terminal" evidence="17">
    <location>
        <begin position="464"/>
        <end position="563"/>
    </location>
</feature>